<evidence type="ECO:0000313" key="2">
    <source>
        <dbReference type="Proteomes" id="UP001194580"/>
    </source>
</evidence>
<comment type="caution">
    <text evidence="1">The sequence shown here is derived from an EMBL/GenBank/DDBJ whole genome shotgun (WGS) entry which is preliminary data.</text>
</comment>
<accession>A0AAD4D2H9</accession>
<sequence>MALDTSATATAPAPAPVAAAAAQSTTCVIATPQKHLKVGKAEQIEFQNCQGSGDVKVRYGDVRNLAADRTLACSNVQFTGSRVTCSFTPARAGSFSLSTIDGSSKETFSGPFTVDAES</sequence>
<dbReference type="EMBL" id="JAAAIL010002269">
    <property type="protein sequence ID" value="KAG0258714.1"/>
    <property type="molecule type" value="Genomic_DNA"/>
</dbReference>
<evidence type="ECO:0000313" key="1">
    <source>
        <dbReference type="EMBL" id="KAG0258714.1"/>
    </source>
</evidence>
<organism evidence="1 2">
    <name type="scientific">Linnemannia exigua</name>
    <dbReference type="NCBI Taxonomy" id="604196"/>
    <lineage>
        <taxon>Eukaryota</taxon>
        <taxon>Fungi</taxon>
        <taxon>Fungi incertae sedis</taxon>
        <taxon>Mucoromycota</taxon>
        <taxon>Mortierellomycotina</taxon>
        <taxon>Mortierellomycetes</taxon>
        <taxon>Mortierellales</taxon>
        <taxon>Mortierellaceae</taxon>
        <taxon>Linnemannia</taxon>
    </lineage>
</organism>
<gene>
    <name evidence="1" type="ORF">BGZ95_004885</name>
</gene>
<reference evidence="1" key="1">
    <citation type="journal article" date="2020" name="Fungal Divers.">
        <title>Resolving the Mortierellaceae phylogeny through synthesis of multi-gene phylogenetics and phylogenomics.</title>
        <authorList>
            <person name="Vandepol N."/>
            <person name="Liber J."/>
            <person name="Desiro A."/>
            <person name="Na H."/>
            <person name="Kennedy M."/>
            <person name="Barry K."/>
            <person name="Grigoriev I.V."/>
            <person name="Miller A.N."/>
            <person name="O'Donnell K."/>
            <person name="Stajich J.E."/>
            <person name="Bonito G."/>
        </authorList>
    </citation>
    <scope>NUCLEOTIDE SEQUENCE</scope>
    <source>
        <strain evidence="1">NRRL 28262</strain>
    </source>
</reference>
<name>A0AAD4D2H9_9FUNG</name>
<keyword evidence="2" id="KW-1185">Reference proteome</keyword>
<protein>
    <submittedName>
        <fullName evidence="1">Uncharacterized protein</fullName>
    </submittedName>
</protein>
<dbReference type="AlphaFoldDB" id="A0AAD4D2H9"/>
<proteinExistence type="predicted"/>
<dbReference type="Proteomes" id="UP001194580">
    <property type="component" value="Unassembled WGS sequence"/>
</dbReference>
<feature type="non-terminal residue" evidence="1">
    <location>
        <position position="118"/>
    </location>
</feature>